<name>A0A811P0X7_9POAL</name>
<dbReference type="Pfam" id="PF24523">
    <property type="entry name" value="DUF7595"/>
    <property type="match status" value="1"/>
</dbReference>
<dbReference type="PANTHER" id="PTHR35828">
    <property type="entry name" value="OS08G0203800 PROTEIN-RELATED"/>
    <property type="match status" value="1"/>
</dbReference>
<proteinExistence type="predicted"/>
<protein>
    <recommendedName>
        <fullName evidence="2">DUF7595 domain-containing protein</fullName>
    </recommendedName>
</protein>
<feature type="domain" description="DUF7595" evidence="2">
    <location>
        <begin position="144"/>
        <end position="467"/>
    </location>
</feature>
<dbReference type="InterPro" id="IPR056016">
    <property type="entry name" value="DUF7595"/>
</dbReference>
<organism evidence="3 4">
    <name type="scientific">Miscanthus lutarioriparius</name>
    <dbReference type="NCBI Taxonomy" id="422564"/>
    <lineage>
        <taxon>Eukaryota</taxon>
        <taxon>Viridiplantae</taxon>
        <taxon>Streptophyta</taxon>
        <taxon>Embryophyta</taxon>
        <taxon>Tracheophyta</taxon>
        <taxon>Spermatophyta</taxon>
        <taxon>Magnoliopsida</taxon>
        <taxon>Liliopsida</taxon>
        <taxon>Poales</taxon>
        <taxon>Poaceae</taxon>
        <taxon>PACMAD clade</taxon>
        <taxon>Panicoideae</taxon>
        <taxon>Andropogonodae</taxon>
        <taxon>Andropogoneae</taxon>
        <taxon>Saccharinae</taxon>
        <taxon>Miscanthus</taxon>
    </lineage>
</organism>
<comment type="caution">
    <text evidence="3">The sequence shown here is derived from an EMBL/GenBank/DDBJ whole genome shotgun (WGS) entry which is preliminary data.</text>
</comment>
<evidence type="ECO:0000256" key="1">
    <source>
        <dbReference type="SAM" id="MobiDB-lite"/>
    </source>
</evidence>
<evidence type="ECO:0000313" key="4">
    <source>
        <dbReference type="Proteomes" id="UP000604825"/>
    </source>
</evidence>
<dbReference type="EMBL" id="CAJGYO010000005">
    <property type="protein sequence ID" value="CAD6230636.1"/>
    <property type="molecule type" value="Genomic_DNA"/>
</dbReference>
<dbReference type="OrthoDB" id="691811at2759"/>
<evidence type="ECO:0000259" key="2">
    <source>
        <dbReference type="Pfam" id="PF24523"/>
    </source>
</evidence>
<reference evidence="3" key="1">
    <citation type="submission" date="2020-10" db="EMBL/GenBank/DDBJ databases">
        <authorList>
            <person name="Han B."/>
            <person name="Lu T."/>
            <person name="Zhao Q."/>
            <person name="Huang X."/>
            <person name="Zhao Y."/>
        </authorList>
    </citation>
    <scope>NUCLEOTIDE SEQUENCE</scope>
</reference>
<sequence length="468" mass="51928">MEPTPKKNPMNMDTEAEIEPNQLLPDDLVLEIAARCGTIGDAIRCAATSKSLRRGILHAPFLRHLRGFLNNGGEHVDDGRPFMPTLLLGLYHQSGDPHLQPSFVPAYSYSDGAKLPPSLAALPSAPNRDDDDAGDGDSACDFGPYLPVASRRSLLVLRRRCKSTAREHLIERHGLHPVELSVCNPTTGERRVLPPHDVQDMSHALLDVDPIVAPSSFKLLVAELSNNNPRTLYVQIFSSDSEEGGGGWGPALACPITSRFRESRFRFGCSDGNTGRPRPVVVGDTVYWLCTSRLRDRILMWRWRGDVAREACIADPPPGYSLGRREHQCLAVLPSPADAAGAGSQSQALLGLIVIEAGEIEVWACEKSGAGSARDWKLWHRIQEETIPRRMDFSSRWLRGAELSWFCEGSGTLFLRPRDGTMSPLLFCLDTMEVSKLDAREWELNPEPEFCPYEVDLLSHMLILMKQF</sequence>
<dbReference type="AlphaFoldDB" id="A0A811P0X7"/>
<gene>
    <name evidence="3" type="ORF">NCGR_LOCUS20866</name>
</gene>
<keyword evidence="4" id="KW-1185">Reference proteome</keyword>
<dbReference type="PANTHER" id="PTHR35828:SF12">
    <property type="entry name" value="OS01G0322500 PROTEIN"/>
    <property type="match status" value="1"/>
</dbReference>
<feature type="region of interest" description="Disordered" evidence="1">
    <location>
        <begin position="118"/>
        <end position="138"/>
    </location>
</feature>
<dbReference type="Proteomes" id="UP000604825">
    <property type="component" value="Unassembled WGS sequence"/>
</dbReference>
<evidence type="ECO:0000313" key="3">
    <source>
        <dbReference type="EMBL" id="CAD6230636.1"/>
    </source>
</evidence>
<accession>A0A811P0X7</accession>